<dbReference type="InterPro" id="IPR052052">
    <property type="entry name" value="Polysaccharide_Lyase_9"/>
</dbReference>
<dbReference type="InterPro" id="IPR006626">
    <property type="entry name" value="PbH1"/>
</dbReference>
<dbReference type="Gene3D" id="2.160.20.10">
    <property type="entry name" value="Single-stranded right-handed beta-helix, Pectin lyase-like"/>
    <property type="match status" value="1"/>
</dbReference>
<keyword evidence="2" id="KW-0964">Secreted</keyword>
<dbReference type="InterPro" id="IPR013687">
    <property type="entry name" value="Disaggr-rel"/>
</dbReference>
<comment type="caution">
    <text evidence="5">The sequence shown here is derived from an EMBL/GenBank/DDBJ whole genome shotgun (WGS) entry which is preliminary data.</text>
</comment>
<accession>A0A368K191</accession>
<evidence type="ECO:0000256" key="1">
    <source>
        <dbReference type="ARBA" id="ARBA00004613"/>
    </source>
</evidence>
<dbReference type="PANTHER" id="PTHR40088">
    <property type="entry name" value="PECTATE LYASE (EUROFUNG)"/>
    <property type="match status" value="1"/>
</dbReference>
<evidence type="ECO:0000313" key="6">
    <source>
        <dbReference type="Proteomes" id="UP000253420"/>
    </source>
</evidence>
<organism evidence="5 6">
    <name type="scientific">Phyllobacterium salinisoli</name>
    <dbReference type="NCBI Taxonomy" id="1899321"/>
    <lineage>
        <taxon>Bacteria</taxon>
        <taxon>Pseudomonadati</taxon>
        <taxon>Pseudomonadota</taxon>
        <taxon>Alphaproteobacteria</taxon>
        <taxon>Hyphomicrobiales</taxon>
        <taxon>Phyllobacteriaceae</taxon>
        <taxon>Phyllobacterium</taxon>
    </lineage>
</organism>
<evidence type="ECO:0000259" key="4">
    <source>
        <dbReference type="Pfam" id="PF08480"/>
    </source>
</evidence>
<reference evidence="5 6" key="1">
    <citation type="submission" date="2018-07" db="EMBL/GenBank/DDBJ databases">
        <title>The draft genome of Phyllobacterium salinisoli.</title>
        <authorList>
            <person name="Liu L."/>
            <person name="Li L."/>
            <person name="Zhang X."/>
            <person name="Liang L."/>
        </authorList>
    </citation>
    <scope>NUCLEOTIDE SEQUENCE [LARGE SCALE GENOMIC DNA]</scope>
    <source>
        <strain evidence="5 6">LLAN61</strain>
    </source>
</reference>
<comment type="subcellular location">
    <subcellularLocation>
        <location evidence="1">Secreted</location>
    </subcellularLocation>
</comment>
<dbReference type="InterPro" id="IPR012334">
    <property type="entry name" value="Pectin_lyas_fold"/>
</dbReference>
<dbReference type="Proteomes" id="UP000253420">
    <property type="component" value="Unassembled WGS sequence"/>
</dbReference>
<dbReference type="EMBL" id="QOZG01000005">
    <property type="protein sequence ID" value="RCS23156.1"/>
    <property type="molecule type" value="Genomic_DNA"/>
</dbReference>
<dbReference type="SUPFAM" id="SSF51126">
    <property type="entry name" value="Pectin lyase-like"/>
    <property type="match status" value="1"/>
</dbReference>
<evidence type="ECO:0000256" key="3">
    <source>
        <dbReference type="ARBA" id="ARBA00022729"/>
    </source>
</evidence>
<keyword evidence="3" id="KW-0732">Signal</keyword>
<dbReference type="Pfam" id="PF08480">
    <property type="entry name" value="Disaggr_assoc"/>
    <property type="match status" value="1"/>
</dbReference>
<keyword evidence="6" id="KW-1185">Reference proteome</keyword>
<proteinExistence type="predicted"/>
<dbReference type="SMART" id="SM00710">
    <property type="entry name" value="PbH1"/>
    <property type="match status" value="7"/>
</dbReference>
<dbReference type="InterPro" id="IPR011050">
    <property type="entry name" value="Pectin_lyase_fold/virulence"/>
</dbReference>
<dbReference type="GO" id="GO:0016837">
    <property type="term" value="F:carbon-oxygen lyase activity, acting on polysaccharides"/>
    <property type="evidence" value="ECO:0007669"/>
    <property type="project" value="TreeGrafter"/>
</dbReference>
<evidence type="ECO:0000256" key="2">
    <source>
        <dbReference type="ARBA" id="ARBA00022525"/>
    </source>
</evidence>
<dbReference type="PANTHER" id="PTHR40088:SF2">
    <property type="entry name" value="SECRETED SUGAR HYDROLASE"/>
    <property type="match status" value="1"/>
</dbReference>
<name>A0A368K191_9HYPH</name>
<feature type="domain" description="Disaggregatase-related" evidence="4">
    <location>
        <begin position="413"/>
        <end position="508"/>
    </location>
</feature>
<dbReference type="RefSeq" id="WP_114440773.1">
    <property type="nucleotide sequence ID" value="NZ_QOZG01000005.1"/>
</dbReference>
<protein>
    <submittedName>
        <fullName evidence="5">DUF1565 domain-containing protein</fullName>
    </submittedName>
</protein>
<sequence length="614" mass="65072">MQFDKSLSPASLGAIGIAFAIFLPIDEAKAVAVGSAPDCRVMQANQTQQFETTVTEAANAAVIWAVDGVRGGAPEIGTITEQGLYTAPANMDEAVKVTVTGISAGDEAEATAIRICNEKYSRPGHTYYVATTGSNDNPGTARSPWRSIQHAVDHVQAGDTILVRGGIYNETVTVTASGSAADGFITLMEHPGENAIIDGSGLVKDRQGMRGLITLNNVSYIRIKGFEIRNYKSASEFIVVGVLVQGTGERIEIRNNDIHAIEANNLPANGNANALGIAVYGTTATPIRNVIIDGNELHALKTGLSESLTVSGNVEGWQITNNAVHDNNFIGIDAIGYFENGEDYDRARNGWIAGNVVSDLSVAGNQAINFPAAAIGIYVDGGQNITIERNQVEAADGGIWLLSEHHGKNASNVTVRNNLIRFNQNAGILVGGYSATESGGAENIAIVNNTLYDNNVRKTSEINAGELQFGFNTSNINVQNNIFHAGEKGYAIVKFSPADTSPISLGYNIYYTTSGGAHTRWFWIDKNYYNDGSTANDFSAFKAASGDGNTSIVDDPDFMDAAKLDLRLAAGSPGIDSGHFADPLGIPAVGVIDYAKNLRVIGSTIDRGAYEHAQ</sequence>
<dbReference type="GO" id="GO:0005576">
    <property type="term" value="C:extracellular region"/>
    <property type="evidence" value="ECO:0007669"/>
    <property type="project" value="UniProtKB-SubCell"/>
</dbReference>
<dbReference type="OrthoDB" id="9795486at2"/>
<evidence type="ECO:0000313" key="5">
    <source>
        <dbReference type="EMBL" id="RCS23156.1"/>
    </source>
</evidence>
<dbReference type="AlphaFoldDB" id="A0A368K191"/>
<gene>
    <name evidence="5" type="ORF">DUT91_12625</name>
</gene>